<dbReference type="InterPro" id="IPR010611">
    <property type="entry name" value="3D_dom"/>
</dbReference>
<dbReference type="PANTHER" id="PTHR39160:SF4">
    <property type="entry name" value="RESUSCITATION-PROMOTING FACTOR RPFB"/>
    <property type="match status" value="1"/>
</dbReference>
<dbReference type="Pfam" id="PF06725">
    <property type="entry name" value="3D"/>
    <property type="match status" value="1"/>
</dbReference>
<comment type="caution">
    <text evidence="3">The sequence shown here is derived from an EMBL/GenBank/DDBJ whole genome shotgun (WGS) entry which is preliminary data.</text>
</comment>
<dbReference type="GO" id="GO:0009254">
    <property type="term" value="P:peptidoglycan turnover"/>
    <property type="evidence" value="ECO:0007669"/>
    <property type="project" value="InterPro"/>
</dbReference>
<dbReference type="AlphaFoldDB" id="A0A292YBU2"/>
<dbReference type="InterPro" id="IPR018392">
    <property type="entry name" value="LysM"/>
</dbReference>
<protein>
    <recommendedName>
        <fullName evidence="2">LysM domain-containing protein</fullName>
    </recommendedName>
</protein>
<evidence type="ECO:0000259" key="2">
    <source>
        <dbReference type="PROSITE" id="PS51782"/>
    </source>
</evidence>
<dbReference type="Gene3D" id="2.40.40.10">
    <property type="entry name" value="RlpA-like domain"/>
    <property type="match status" value="1"/>
</dbReference>
<dbReference type="RefSeq" id="WP_096180130.1">
    <property type="nucleotide sequence ID" value="NZ_BDUF01000003.1"/>
</dbReference>
<dbReference type="PROSITE" id="PS51782">
    <property type="entry name" value="LYSM"/>
    <property type="match status" value="1"/>
</dbReference>
<name>A0A292YBU2_9BACL</name>
<dbReference type="PANTHER" id="PTHR39160">
    <property type="entry name" value="CELL WALL-BINDING PROTEIN YOCH"/>
    <property type="match status" value="1"/>
</dbReference>
<reference evidence="4" key="1">
    <citation type="submission" date="2017-07" db="EMBL/GenBank/DDBJ databases">
        <title>Draft genome sequence of Effusibacillus lacus strain skLN1.</title>
        <authorList>
            <person name="Watanabe M."/>
            <person name="Kojima H."/>
            <person name="Fukui M."/>
        </authorList>
    </citation>
    <scope>NUCLEOTIDE SEQUENCE [LARGE SCALE GENOMIC DNA]</scope>
    <source>
        <strain evidence="4">skLN1</strain>
    </source>
</reference>
<dbReference type="InterPro" id="IPR051933">
    <property type="entry name" value="Resuscitation_pf_RpfB"/>
</dbReference>
<dbReference type="CDD" id="cd14667">
    <property type="entry name" value="3D_containing_proteins"/>
    <property type="match status" value="1"/>
</dbReference>
<dbReference type="InterPro" id="IPR036779">
    <property type="entry name" value="LysM_dom_sf"/>
</dbReference>
<dbReference type="Gene3D" id="3.10.350.10">
    <property type="entry name" value="LysM domain"/>
    <property type="match status" value="1"/>
</dbReference>
<dbReference type="CDD" id="cd00118">
    <property type="entry name" value="LysM"/>
    <property type="match status" value="1"/>
</dbReference>
<feature type="domain" description="LysM" evidence="2">
    <location>
        <begin position="65"/>
        <end position="109"/>
    </location>
</feature>
<dbReference type="InterPro" id="IPR036908">
    <property type="entry name" value="RlpA-like_sf"/>
</dbReference>
<sequence>MLRSKGFLFPGLLTLLLMLFQPFVSVSYAKPLSMGEEDGREASSQASGTALASRSGSLKNDHFFVTYKVKAGDTLFELARQFQTDVNSLMAFNNIADPRTLRIGQILTIPKERKQAESSTPMSVDKVLTFHLTAYTAGPESTGKYPGHPAYGITSSGKRATEGRTIAVDPRVIPYGTKVYIEGVGIRTAEDTGGAIKGNRIDVYMENLGQAIQFGVKKDVRVYILSSPNS</sequence>
<keyword evidence="1" id="KW-0732">Signal</keyword>
<dbReference type="GO" id="GO:0019867">
    <property type="term" value="C:outer membrane"/>
    <property type="evidence" value="ECO:0007669"/>
    <property type="project" value="InterPro"/>
</dbReference>
<dbReference type="SUPFAM" id="SSF54106">
    <property type="entry name" value="LysM domain"/>
    <property type="match status" value="1"/>
</dbReference>
<dbReference type="GO" id="GO:0004553">
    <property type="term" value="F:hydrolase activity, hydrolyzing O-glycosyl compounds"/>
    <property type="evidence" value="ECO:0007669"/>
    <property type="project" value="InterPro"/>
</dbReference>
<dbReference type="InterPro" id="IPR059180">
    <property type="entry name" value="3D_YorM"/>
</dbReference>
<organism evidence="3 4">
    <name type="scientific">Effusibacillus lacus</name>
    <dbReference type="NCBI Taxonomy" id="1348429"/>
    <lineage>
        <taxon>Bacteria</taxon>
        <taxon>Bacillati</taxon>
        <taxon>Bacillota</taxon>
        <taxon>Bacilli</taxon>
        <taxon>Bacillales</taxon>
        <taxon>Alicyclobacillaceae</taxon>
        <taxon>Effusibacillus</taxon>
    </lineage>
</organism>
<proteinExistence type="predicted"/>
<keyword evidence="4" id="KW-1185">Reference proteome</keyword>
<dbReference type="EMBL" id="BDUF01000003">
    <property type="protein sequence ID" value="GAX88452.1"/>
    <property type="molecule type" value="Genomic_DNA"/>
</dbReference>
<dbReference type="SMART" id="SM00257">
    <property type="entry name" value="LysM"/>
    <property type="match status" value="1"/>
</dbReference>
<evidence type="ECO:0000256" key="1">
    <source>
        <dbReference type="ARBA" id="ARBA00022729"/>
    </source>
</evidence>
<accession>A0A292YBU2</accession>
<evidence type="ECO:0000313" key="3">
    <source>
        <dbReference type="EMBL" id="GAX88452.1"/>
    </source>
</evidence>
<dbReference type="Pfam" id="PF01476">
    <property type="entry name" value="LysM"/>
    <property type="match status" value="1"/>
</dbReference>
<dbReference type="Proteomes" id="UP000217785">
    <property type="component" value="Unassembled WGS sequence"/>
</dbReference>
<dbReference type="SUPFAM" id="SSF50685">
    <property type="entry name" value="Barwin-like endoglucanases"/>
    <property type="match status" value="1"/>
</dbReference>
<evidence type="ECO:0000313" key="4">
    <source>
        <dbReference type="Proteomes" id="UP000217785"/>
    </source>
</evidence>
<gene>
    <name evidence="3" type="ORF">EFBL_0061</name>
</gene>
<dbReference type="OrthoDB" id="9798935at2"/>